<keyword evidence="4" id="KW-0274">FAD</keyword>
<dbReference type="EMBL" id="CP001802">
    <property type="protein sequence ID" value="ACY22214.1"/>
    <property type="molecule type" value="Genomic_DNA"/>
</dbReference>
<dbReference type="PANTHER" id="PTHR42913:SF3">
    <property type="entry name" value="64 KDA MITOCHONDRIAL NADH DEHYDROGENASE (EUROFUNG)"/>
    <property type="match status" value="1"/>
</dbReference>
<comment type="cofactor">
    <cofactor evidence="1">
        <name>FAD</name>
        <dbReference type="ChEBI" id="CHEBI:57692"/>
    </cofactor>
</comment>
<reference evidence="8" key="1">
    <citation type="submission" date="2009-10" db="EMBL/GenBank/DDBJ databases">
        <title>The complete chromosome of Gordonia bronchialis DSM 43247.</title>
        <authorList>
            <consortium name="US DOE Joint Genome Institute (JGI-PGF)"/>
            <person name="Lucas S."/>
            <person name="Copeland A."/>
            <person name="Lapidus A."/>
            <person name="Glavina del Rio T."/>
            <person name="Dalin E."/>
            <person name="Tice H."/>
            <person name="Bruce D."/>
            <person name="Goodwin L."/>
            <person name="Pitluck S."/>
            <person name="Kyrpides N."/>
            <person name="Mavromatis K."/>
            <person name="Ivanova N."/>
            <person name="Ovchinnikova G."/>
            <person name="Saunders E."/>
            <person name="Brettin T."/>
            <person name="Detter J.C."/>
            <person name="Han C."/>
            <person name="Larimer F."/>
            <person name="Land M."/>
            <person name="Hauser L."/>
            <person name="Markowitz V."/>
            <person name="Cheng J.-F."/>
            <person name="Hugenholtz P."/>
            <person name="Woyke T."/>
            <person name="Wu D."/>
            <person name="Jando M."/>
            <person name="Schneider S."/>
            <person name="Goeker M."/>
            <person name="Klenk H.-P."/>
            <person name="Eisen J.A."/>
        </authorList>
    </citation>
    <scope>NUCLEOTIDE SEQUENCE [LARGE SCALE GENOMIC DNA]</scope>
    <source>
        <strain evidence="8">ATCC 25592 / DSM 43247 / BCRC 13721 / JCM 3198 / KCTC 3076 / NBRC 16047 / NCTC 10667</strain>
    </source>
</reference>
<dbReference type="PRINTS" id="PR00411">
    <property type="entry name" value="PNDRDTASEI"/>
</dbReference>
<dbReference type="GO" id="GO:0003955">
    <property type="term" value="F:NAD(P)H dehydrogenase (quinone) activity"/>
    <property type="evidence" value="ECO:0007669"/>
    <property type="project" value="TreeGrafter"/>
</dbReference>
<dbReference type="AlphaFoldDB" id="D0LAS1"/>
<evidence type="ECO:0000256" key="3">
    <source>
        <dbReference type="ARBA" id="ARBA00022630"/>
    </source>
</evidence>
<dbReference type="GO" id="GO:0019646">
    <property type="term" value="P:aerobic electron transport chain"/>
    <property type="evidence" value="ECO:0007669"/>
    <property type="project" value="TreeGrafter"/>
</dbReference>
<evidence type="ECO:0000256" key="5">
    <source>
        <dbReference type="ARBA" id="ARBA00023002"/>
    </source>
</evidence>
<dbReference type="InterPro" id="IPR051169">
    <property type="entry name" value="NADH-Q_oxidoreductase"/>
</dbReference>
<dbReference type="eggNOG" id="COG1252">
    <property type="taxonomic scope" value="Bacteria"/>
</dbReference>
<evidence type="ECO:0000256" key="2">
    <source>
        <dbReference type="ARBA" id="ARBA00005272"/>
    </source>
</evidence>
<sequence length="409" mass="42342">MNTTPHSAEEPTAPRIVVIGGGYAGTLAANRLGAAVRAGAAQVNLVNPRPHFVHRIRLHQWATGTGVADAEYGTVLADDVRLVVDTATRIDVAAGRVELASGESLPYDQLIYAVGSTGRAPVTIDGVAEHGFVFGDWEVAQELRGHLATTAPASPTTVIGGGFTGIELAAELAEAGRTVRLVCRGPLAPAFGTRARRIARRTLRRLGVEIIEDHRVAAVAADTVTVVGPDGRMQTLPSVTSIVAAGFGVPELAAVSGLRTDPIGRLLADETLTSIDDPRIVGAGDAVAPSGVPFRMSCQAATQLGPHAADTVLARLRGEAPAPVSVAFVGQCTSLGRHGAVIQGTHRDDTPARVVISGRTGAALKELVCRSVIWSLRMEKRRPGSSPSVGGQERVLEVPAGSTASEGII</sequence>
<dbReference type="HOGENOM" id="CLU_021377_8_1_11"/>
<reference evidence="7 8" key="2">
    <citation type="journal article" date="2010" name="Stand. Genomic Sci.">
        <title>Complete genome sequence of Gordonia bronchialis type strain (3410).</title>
        <authorList>
            <person name="Ivanova N."/>
            <person name="Sikorski J."/>
            <person name="Jando M."/>
            <person name="Lapidus A."/>
            <person name="Nolan M."/>
            <person name="Lucas S."/>
            <person name="Del Rio T.G."/>
            <person name="Tice H."/>
            <person name="Copeland A."/>
            <person name="Cheng J.F."/>
            <person name="Chen F."/>
            <person name="Bruce D."/>
            <person name="Goodwin L."/>
            <person name="Pitluck S."/>
            <person name="Mavromatis K."/>
            <person name="Ovchinnikova G."/>
            <person name="Pati A."/>
            <person name="Chen A."/>
            <person name="Palaniappan K."/>
            <person name="Land M."/>
            <person name="Hauser L."/>
            <person name="Chang Y.J."/>
            <person name="Jeffries C.D."/>
            <person name="Chain P."/>
            <person name="Saunders E."/>
            <person name="Han C."/>
            <person name="Detter J.C."/>
            <person name="Brettin T."/>
            <person name="Rohde M."/>
            <person name="Goker M."/>
            <person name="Bristow J."/>
            <person name="Eisen J.A."/>
            <person name="Markowitz V."/>
            <person name="Hugenholtz P."/>
            <person name="Klenk H.P."/>
            <person name="Kyrpides N.C."/>
        </authorList>
    </citation>
    <scope>NUCLEOTIDE SEQUENCE [LARGE SCALE GENOMIC DNA]</scope>
    <source>
        <strain evidence="8">ATCC 25592 / DSM 43247 / BCRC 13721 / JCM 3198 / KCTC 3076 / NBRC 16047 / NCTC 10667</strain>
    </source>
</reference>
<evidence type="ECO:0000256" key="1">
    <source>
        <dbReference type="ARBA" id="ARBA00001974"/>
    </source>
</evidence>
<proteinExistence type="inferred from homology"/>
<dbReference type="PRINTS" id="PR00368">
    <property type="entry name" value="FADPNR"/>
</dbReference>
<evidence type="ECO:0000256" key="4">
    <source>
        <dbReference type="ARBA" id="ARBA00022827"/>
    </source>
</evidence>
<name>D0LAS1_GORB4</name>
<dbReference type="STRING" id="526226.Gbro_3006"/>
<comment type="similarity">
    <text evidence="2">Belongs to the NADH dehydrogenase family.</text>
</comment>
<keyword evidence="5" id="KW-0560">Oxidoreductase</keyword>
<dbReference type="RefSeq" id="WP_012834730.1">
    <property type="nucleotide sequence ID" value="NC_013441.1"/>
</dbReference>
<dbReference type="InterPro" id="IPR036188">
    <property type="entry name" value="FAD/NAD-bd_sf"/>
</dbReference>
<evidence type="ECO:0000313" key="8">
    <source>
        <dbReference type="Proteomes" id="UP000001219"/>
    </source>
</evidence>
<keyword evidence="8" id="KW-1185">Reference proteome</keyword>
<evidence type="ECO:0000313" key="7">
    <source>
        <dbReference type="EMBL" id="ACY22214.1"/>
    </source>
</evidence>
<dbReference type="InterPro" id="IPR023753">
    <property type="entry name" value="FAD/NAD-binding_dom"/>
</dbReference>
<dbReference type="KEGG" id="gbr:Gbro_3006"/>
<keyword evidence="3" id="KW-0285">Flavoprotein</keyword>
<protein>
    <submittedName>
        <fullName evidence="7">FAD-dependent pyridine nucleotide-disulphide oxidoreductase</fullName>
    </submittedName>
</protein>
<dbReference type="Proteomes" id="UP000001219">
    <property type="component" value="Chromosome"/>
</dbReference>
<dbReference type="Pfam" id="PF07992">
    <property type="entry name" value="Pyr_redox_2"/>
    <property type="match status" value="1"/>
</dbReference>
<dbReference type="SUPFAM" id="SSF51905">
    <property type="entry name" value="FAD/NAD(P)-binding domain"/>
    <property type="match status" value="2"/>
</dbReference>
<dbReference type="Gene3D" id="3.50.50.100">
    <property type="match status" value="1"/>
</dbReference>
<evidence type="ECO:0000259" key="6">
    <source>
        <dbReference type="Pfam" id="PF07992"/>
    </source>
</evidence>
<gene>
    <name evidence="7" type="ordered locus">Gbro_3006</name>
</gene>
<dbReference type="OrthoDB" id="9784880at2"/>
<feature type="domain" description="FAD/NAD(P)-binding" evidence="6">
    <location>
        <begin position="15"/>
        <end position="301"/>
    </location>
</feature>
<organism evidence="7 8">
    <name type="scientific">Gordonia bronchialis (strain ATCC 25592 / DSM 43247 / BCRC 13721 / JCM 3198 / KCTC 3076 / NBRC 16047 / NCTC 10667)</name>
    <name type="common">Rhodococcus bronchialis</name>
    <dbReference type="NCBI Taxonomy" id="526226"/>
    <lineage>
        <taxon>Bacteria</taxon>
        <taxon>Bacillati</taxon>
        <taxon>Actinomycetota</taxon>
        <taxon>Actinomycetes</taxon>
        <taxon>Mycobacteriales</taxon>
        <taxon>Gordoniaceae</taxon>
        <taxon>Gordonia</taxon>
    </lineage>
</organism>
<dbReference type="PANTHER" id="PTHR42913">
    <property type="entry name" value="APOPTOSIS-INDUCING FACTOR 1"/>
    <property type="match status" value="1"/>
</dbReference>
<accession>D0LAS1</accession>